<reference evidence="4" key="1">
    <citation type="submission" date="2017-04" db="EMBL/GenBank/DDBJ databases">
        <authorList>
            <person name="Varghese N."/>
            <person name="Submissions S."/>
        </authorList>
    </citation>
    <scope>NUCLEOTIDE SEQUENCE [LARGE SCALE GENOMIC DNA]</scope>
    <source>
        <strain evidence="4">B4P</strain>
    </source>
</reference>
<evidence type="ECO:0000259" key="2">
    <source>
        <dbReference type="Pfam" id="PF14330"/>
    </source>
</evidence>
<name>A0A1X7FPA2_9HYPH</name>
<dbReference type="InterPro" id="IPR025496">
    <property type="entry name" value="DUF4387"/>
</dbReference>
<dbReference type="OrthoDB" id="9796125at2"/>
<feature type="domain" description="DUF4387" evidence="2">
    <location>
        <begin position="4"/>
        <end position="99"/>
    </location>
</feature>
<sequence>MQTLGDIASLMRSKNAGPFYMTFDFMFENEEKYEQARTSTNLTPERIASLYGVPAESVQIHHYRPAWAIKVTMPRKAPSCDPLDTDTHGGQQFAPMVDLPL</sequence>
<feature type="region of interest" description="Disordered" evidence="1">
    <location>
        <begin position="78"/>
        <end position="101"/>
    </location>
</feature>
<accession>A0A1X7FPA2</accession>
<dbReference type="AlphaFoldDB" id="A0A1X7FPA2"/>
<proteinExistence type="predicted"/>
<dbReference type="Pfam" id="PF14330">
    <property type="entry name" value="DUF4387"/>
    <property type="match status" value="1"/>
</dbReference>
<evidence type="ECO:0000313" key="4">
    <source>
        <dbReference type="Proteomes" id="UP000192903"/>
    </source>
</evidence>
<organism evidence="3 4">
    <name type="scientific">Xaviernesmea oryzae</name>
    <dbReference type="NCBI Taxonomy" id="464029"/>
    <lineage>
        <taxon>Bacteria</taxon>
        <taxon>Pseudomonadati</taxon>
        <taxon>Pseudomonadota</taxon>
        <taxon>Alphaproteobacteria</taxon>
        <taxon>Hyphomicrobiales</taxon>
        <taxon>Rhizobiaceae</taxon>
        <taxon>Rhizobium/Agrobacterium group</taxon>
        <taxon>Xaviernesmea</taxon>
    </lineage>
</organism>
<protein>
    <recommendedName>
        <fullName evidence="2">DUF4387 domain-containing protein</fullName>
    </recommendedName>
</protein>
<evidence type="ECO:0000313" key="3">
    <source>
        <dbReference type="EMBL" id="SMF56077.1"/>
    </source>
</evidence>
<dbReference type="Proteomes" id="UP000192903">
    <property type="component" value="Unassembled WGS sequence"/>
</dbReference>
<gene>
    <name evidence="3" type="ORF">SAMN02982989_0132</name>
</gene>
<dbReference type="STRING" id="464029.SAMN02982989_0132"/>
<evidence type="ECO:0000256" key="1">
    <source>
        <dbReference type="SAM" id="MobiDB-lite"/>
    </source>
</evidence>
<keyword evidence="4" id="KW-1185">Reference proteome</keyword>
<dbReference type="RefSeq" id="WP_085423504.1">
    <property type="nucleotide sequence ID" value="NZ_FXAF01000007.1"/>
</dbReference>
<dbReference type="EMBL" id="FXAF01000007">
    <property type="protein sequence ID" value="SMF56077.1"/>
    <property type="molecule type" value="Genomic_DNA"/>
</dbReference>